<accession>A0A814PNV0</accession>
<evidence type="ECO:0000313" key="3">
    <source>
        <dbReference type="Proteomes" id="UP000663864"/>
    </source>
</evidence>
<reference evidence="2" key="1">
    <citation type="submission" date="2021-02" db="EMBL/GenBank/DDBJ databases">
        <authorList>
            <person name="Nowell W R."/>
        </authorList>
    </citation>
    <scope>NUCLEOTIDE SEQUENCE</scope>
</reference>
<feature type="chain" id="PRO_5032577504" evidence="1">
    <location>
        <begin position="18"/>
        <end position="271"/>
    </location>
</feature>
<dbReference type="Proteomes" id="UP000663864">
    <property type="component" value="Unassembled WGS sequence"/>
</dbReference>
<organism evidence="2 3">
    <name type="scientific">Rotaria sordida</name>
    <dbReference type="NCBI Taxonomy" id="392033"/>
    <lineage>
        <taxon>Eukaryota</taxon>
        <taxon>Metazoa</taxon>
        <taxon>Spiralia</taxon>
        <taxon>Gnathifera</taxon>
        <taxon>Rotifera</taxon>
        <taxon>Eurotatoria</taxon>
        <taxon>Bdelloidea</taxon>
        <taxon>Philodinida</taxon>
        <taxon>Philodinidae</taxon>
        <taxon>Rotaria</taxon>
    </lineage>
</organism>
<evidence type="ECO:0000256" key="1">
    <source>
        <dbReference type="SAM" id="SignalP"/>
    </source>
</evidence>
<feature type="signal peptide" evidence="1">
    <location>
        <begin position="1"/>
        <end position="17"/>
    </location>
</feature>
<evidence type="ECO:0000313" key="2">
    <source>
        <dbReference type="EMBL" id="CAF1108547.1"/>
    </source>
</evidence>
<name>A0A814PNV0_9BILA</name>
<comment type="caution">
    <text evidence="2">The sequence shown here is derived from an EMBL/GenBank/DDBJ whole genome shotgun (WGS) entry which is preliminary data.</text>
</comment>
<protein>
    <submittedName>
        <fullName evidence="2">Uncharacterized protein</fullName>
    </submittedName>
</protein>
<dbReference type="EMBL" id="CAJNOT010000915">
    <property type="protein sequence ID" value="CAF1108547.1"/>
    <property type="molecule type" value="Genomic_DNA"/>
</dbReference>
<gene>
    <name evidence="2" type="ORF">ZHD862_LOCUS17983</name>
</gene>
<sequence length="271" mass="30800">MFWLIIISITDVNTLTANDKPLDRNATFDPVTGWPIGDFGTVVAGESVDFCGTYVLYAKGNAQILTDLDQHSYITNQSYETSTNALTAVINIIQNTTGLMLSFRNTSGSGLQDIVLLQSDHDLTSKSNITNLLLAHLSRFCLICFMDWISTNGNAETNWNQTKSINWPYYRVPLTSFTRIPQRYFPSDYTRSKTSHYIYRGWSNRRISSYDKNLTTYDVYTQTDGSFLELSSLQTCLAMHYSLLSMFTMNIALTIKLFLKLYPSVNHCLLI</sequence>
<dbReference type="AlphaFoldDB" id="A0A814PNV0"/>
<keyword evidence="1" id="KW-0732">Signal</keyword>
<proteinExistence type="predicted"/>